<evidence type="ECO:0000313" key="4">
    <source>
        <dbReference type="Proteomes" id="UP000009168"/>
    </source>
</evidence>
<gene>
    <name evidence="3" type="ORF">TTHERM_00637440</name>
</gene>
<dbReference type="KEGG" id="tet:TTHERM_00637440"/>
<feature type="coiled-coil region" evidence="1">
    <location>
        <begin position="350"/>
        <end position="381"/>
    </location>
</feature>
<reference evidence="4" key="1">
    <citation type="journal article" date="2006" name="PLoS Biol.">
        <title>Macronuclear genome sequence of the ciliate Tetrahymena thermophila, a model eukaryote.</title>
        <authorList>
            <person name="Eisen J.A."/>
            <person name="Coyne R.S."/>
            <person name="Wu M."/>
            <person name="Wu D."/>
            <person name="Thiagarajan M."/>
            <person name="Wortman J.R."/>
            <person name="Badger J.H."/>
            <person name="Ren Q."/>
            <person name="Amedeo P."/>
            <person name="Jones K.M."/>
            <person name="Tallon L.J."/>
            <person name="Delcher A.L."/>
            <person name="Salzberg S.L."/>
            <person name="Silva J.C."/>
            <person name="Haas B.J."/>
            <person name="Majoros W.H."/>
            <person name="Farzad M."/>
            <person name="Carlton J.M."/>
            <person name="Smith R.K. Jr."/>
            <person name="Garg J."/>
            <person name="Pearlman R.E."/>
            <person name="Karrer K.M."/>
            <person name="Sun L."/>
            <person name="Manning G."/>
            <person name="Elde N.C."/>
            <person name="Turkewitz A.P."/>
            <person name="Asai D.J."/>
            <person name="Wilkes D.E."/>
            <person name="Wang Y."/>
            <person name="Cai H."/>
            <person name="Collins K."/>
            <person name="Stewart B.A."/>
            <person name="Lee S.R."/>
            <person name="Wilamowska K."/>
            <person name="Weinberg Z."/>
            <person name="Ruzzo W.L."/>
            <person name="Wloga D."/>
            <person name="Gaertig J."/>
            <person name="Frankel J."/>
            <person name="Tsao C.-C."/>
            <person name="Gorovsky M.A."/>
            <person name="Keeling P.J."/>
            <person name="Waller R.F."/>
            <person name="Patron N.J."/>
            <person name="Cherry J.M."/>
            <person name="Stover N.A."/>
            <person name="Krieger C.J."/>
            <person name="del Toro C."/>
            <person name="Ryder H.F."/>
            <person name="Williamson S.C."/>
            <person name="Barbeau R.A."/>
            <person name="Hamilton E.P."/>
            <person name="Orias E."/>
        </authorList>
    </citation>
    <scope>NUCLEOTIDE SEQUENCE [LARGE SCALE GENOMIC DNA]</scope>
    <source>
        <strain evidence="4">SB210</strain>
    </source>
</reference>
<dbReference type="EMBL" id="GG662588">
    <property type="protein sequence ID" value="EAR84742.2"/>
    <property type="molecule type" value="Genomic_DNA"/>
</dbReference>
<dbReference type="Proteomes" id="UP000009168">
    <property type="component" value="Unassembled WGS sequence"/>
</dbReference>
<dbReference type="RefSeq" id="XP_001032405.2">
    <property type="nucleotide sequence ID" value="XM_001032405.2"/>
</dbReference>
<dbReference type="InParanoid" id="Q22HF9"/>
<accession>Q22HF9</accession>
<feature type="compositionally biased region" description="Basic and acidic residues" evidence="2">
    <location>
        <begin position="77"/>
        <end position="86"/>
    </location>
</feature>
<feature type="region of interest" description="Disordered" evidence="2">
    <location>
        <begin position="314"/>
        <end position="339"/>
    </location>
</feature>
<dbReference type="AlphaFoldDB" id="Q22HF9"/>
<protein>
    <submittedName>
        <fullName evidence="3">Uncharacterized protein</fullName>
    </submittedName>
</protein>
<dbReference type="HOGENOM" id="CLU_410790_0_0_1"/>
<feature type="compositionally biased region" description="Low complexity" evidence="2">
    <location>
        <begin position="324"/>
        <end position="333"/>
    </location>
</feature>
<keyword evidence="1" id="KW-0175">Coiled coil</keyword>
<feature type="coiled-coil region" evidence="1">
    <location>
        <begin position="472"/>
        <end position="552"/>
    </location>
</feature>
<feature type="region of interest" description="Disordered" evidence="2">
    <location>
        <begin position="76"/>
        <end position="99"/>
    </location>
</feature>
<evidence type="ECO:0000256" key="1">
    <source>
        <dbReference type="SAM" id="Coils"/>
    </source>
</evidence>
<dbReference type="GeneID" id="7832821"/>
<name>Q22HF9_TETTS</name>
<feature type="region of interest" description="Disordered" evidence="2">
    <location>
        <begin position="30"/>
        <end position="54"/>
    </location>
</feature>
<keyword evidence="4" id="KW-1185">Reference proteome</keyword>
<feature type="coiled-coil region" evidence="1">
    <location>
        <begin position="586"/>
        <end position="647"/>
    </location>
</feature>
<organism evidence="3 4">
    <name type="scientific">Tetrahymena thermophila (strain SB210)</name>
    <dbReference type="NCBI Taxonomy" id="312017"/>
    <lineage>
        <taxon>Eukaryota</taxon>
        <taxon>Sar</taxon>
        <taxon>Alveolata</taxon>
        <taxon>Ciliophora</taxon>
        <taxon>Intramacronucleata</taxon>
        <taxon>Oligohymenophorea</taxon>
        <taxon>Hymenostomatida</taxon>
        <taxon>Tetrahymenina</taxon>
        <taxon>Tetrahymenidae</taxon>
        <taxon>Tetrahymena</taxon>
    </lineage>
</organism>
<proteinExistence type="predicted"/>
<sequence>MNTTANNYNSLNNKNYAALYSLAANALNQSKNESNQKVQNQQEHTGPPQLTNLNITPYIPKIISRQNYQESSNIDLDQTKSQDNQKQHKRVNTYDGKQNNQIQEQKYNYDYMNMVNNSNQQNFSKDSQAQLLNINKNNQQYLQLQNNYQNYNLPDTIQSSRTPAFVFSNSSLTSPQQGFGEIIDVQKNAQQFQSPQDVEDSQNNKNQINFQSNKQDLNLSGLKTQNLNDQLSQQDLQFINIKSPQSNQQNILQYQNNSIQSLPNSYYFNSQATTKNYSTPKEQSQHIHFTPQQEIQSILKYSEAQTNNSRVGQNYVQSCTNSPSTQKKQTQSSKRQEKPIKSLNVSHHNLEDFQQQQQEVLNEQQRQLNQQIKKIQSLQNSFIQFNENQNDNSNQSMQQTSRIIFNNQLNQLQSSYRKEDYLGNLQSNENNFDIEANIQQMNDIWAKIQVAVKTKIIKQQNQTEDTKIIDQLSIAKQQLQIYGQELKFKEQQTEKYQKENEQLKQQIQNLTDKISYLSENVSGFQSEQLQIIKSLQNKLIEKENFIVNLQLQLKKKQKLELNTSRSERDNEILHLKQLLVQKTDVITDLKIKNQMLKEEIVQLGQTQVQKENSYPEQGQINQKKKEYSLLKQKVNLLEEDIKRFNDEINLK</sequence>
<feature type="compositionally biased region" description="Polar residues" evidence="2">
    <location>
        <begin position="314"/>
        <end position="323"/>
    </location>
</feature>
<evidence type="ECO:0000313" key="3">
    <source>
        <dbReference type="EMBL" id="EAR84742.2"/>
    </source>
</evidence>
<evidence type="ECO:0000256" key="2">
    <source>
        <dbReference type="SAM" id="MobiDB-lite"/>
    </source>
</evidence>